<accession>A0A974CJT9</accession>
<feature type="transmembrane region" description="Helical" evidence="1">
    <location>
        <begin position="16"/>
        <end position="39"/>
    </location>
</feature>
<keyword evidence="1" id="KW-0812">Transmembrane</keyword>
<dbReference type="Proteomes" id="UP000694892">
    <property type="component" value="Chromosome 6S"/>
</dbReference>
<dbReference type="EMBL" id="CM004477">
    <property type="protein sequence ID" value="OCT74774.1"/>
    <property type="molecule type" value="Genomic_DNA"/>
</dbReference>
<organism evidence="2 3">
    <name type="scientific">Xenopus laevis</name>
    <name type="common">African clawed frog</name>
    <dbReference type="NCBI Taxonomy" id="8355"/>
    <lineage>
        <taxon>Eukaryota</taxon>
        <taxon>Metazoa</taxon>
        <taxon>Chordata</taxon>
        <taxon>Craniata</taxon>
        <taxon>Vertebrata</taxon>
        <taxon>Euteleostomi</taxon>
        <taxon>Amphibia</taxon>
        <taxon>Batrachia</taxon>
        <taxon>Anura</taxon>
        <taxon>Pipoidea</taxon>
        <taxon>Pipidae</taxon>
        <taxon>Xenopodinae</taxon>
        <taxon>Xenopus</taxon>
        <taxon>Xenopus</taxon>
    </lineage>
</organism>
<reference evidence="3" key="1">
    <citation type="journal article" date="2016" name="Nature">
        <title>Genome evolution in the allotetraploid frog Xenopus laevis.</title>
        <authorList>
            <person name="Session A.M."/>
            <person name="Uno Y."/>
            <person name="Kwon T."/>
            <person name="Chapman J.A."/>
            <person name="Toyoda A."/>
            <person name="Takahashi S."/>
            <person name="Fukui A."/>
            <person name="Hikosaka A."/>
            <person name="Suzuki A."/>
            <person name="Kondo M."/>
            <person name="van Heeringen S.J."/>
            <person name="Quigley I."/>
            <person name="Heinz S."/>
            <person name="Ogino H."/>
            <person name="Ochi H."/>
            <person name="Hellsten U."/>
            <person name="Lyons J.B."/>
            <person name="Simakov O."/>
            <person name="Putnam N."/>
            <person name="Stites J."/>
            <person name="Kuroki Y."/>
            <person name="Tanaka T."/>
            <person name="Michiue T."/>
            <person name="Watanabe M."/>
            <person name="Bogdanovic O."/>
            <person name="Lister R."/>
            <person name="Georgiou G."/>
            <person name="Paranjpe S.S."/>
            <person name="van Kruijsbergen I."/>
            <person name="Shu S."/>
            <person name="Carlson J."/>
            <person name="Kinoshita T."/>
            <person name="Ohta Y."/>
            <person name="Mawaribuchi S."/>
            <person name="Jenkins J."/>
            <person name="Grimwood J."/>
            <person name="Schmutz J."/>
            <person name="Mitros T."/>
            <person name="Mozaffari S.V."/>
            <person name="Suzuki Y."/>
            <person name="Haramoto Y."/>
            <person name="Yamamoto T.S."/>
            <person name="Takagi C."/>
            <person name="Heald R."/>
            <person name="Miller K."/>
            <person name="Haudenschild C."/>
            <person name="Kitzman J."/>
            <person name="Nakayama T."/>
            <person name="Izutsu Y."/>
            <person name="Robert J."/>
            <person name="Fortriede J."/>
            <person name="Burns K."/>
            <person name="Lotay V."/>
            <person name="Karimi K."/>
            <person name="Yasuoka Y."/>
            <person name="Dichmann D.S."/>
            <person name="Flajnik M.F."/>
            <person name="Houston D.W."/>
            <person name="Shendure J."/>
            <person name="DuPasquier L."/>
            <person name="Vize P.D."/>
            <person name="Zorn A.M."/>
            <person name="Ito M."/>
            <person name="Marcotte E.M."/>
            <person name="Wallingford J.B."/>
            <person name="Ito Y."/>
            <person name="Asashima M."/>
            <person name="Ueno N."/>
            <person name="Matsuda Y."/>
            <person name="Veenstra G.J."/>
            <person name="Fujiyama A."/>
            <person name="Harland R.M."/>
            <person name="Taira M."/>
            <person name="Rokhsar D.S."/>
        </authorList>
    </citation>
    <scope>NUCLEOTIDE SEQUENCE [LARGE SCALE GENOMIC DNA]</scope>
    <source>
        <strain evidence="3">J</strain>
    </source>
</reference>
<evidence type="ECO:0000313" key="3">
    <source>
        <dbReference type="Proteomes" id="UP000694892"/>
    </source>
</evidence>
<gene>
    <name evidence="2" type="ORF">XELAEV_18033762mg</name>
</gene>
<keyword evidence="1" id="KW-0472">Membrane</keyword>
<protein>
    <submittedName>
        <fullName evidence="2">Uncharacterized protein</fullName>
    </submittedName>
</protein>
<dbReference type="AlphaFoldDB" id="A0A974CJT9"/>
<name>A0A974CJT9_XENLA</name>
<proteinExistence type="predicted"/>
<keyword evidence="1" id="KW-1133">Transmembrane helix</keyword>
<feature type="transmembrane region" description="Helical" evidence="1">
    <location>
        <begin position="46"/>
        <end position="66"/>
    </location>
</feature>
<evidence type="ECO:0000256" key="1">
    <source>
        <dbReference type="SAM" id="Phobius"/>
    </source>
</evidence>
<evidence type="ECO:0000313" key="2">
    <source>
        <dbReference type="EMBL" id="OCT74774.1"/>
    </source>
</evidence>
<sequence length="71" mass="8236">MLDDWCHLNLCWTKDISLAFTLVISARTTVGCCGTLVVAEKQCRFFFLNGCVEMMYVHMCFILRVLTHMRV</sequence>